<protein>
    <recommendedName>
        <fullName evidence="3">Large ribosomal subunit protein eL40</fullName>
    </recommendedName>
</protein>
<evidence type="ECO:0000256" key="2">
    <source>
        <dbReference type="ARBA" id="ARBA00023274"/>
    </source>
</evidence>
<dbReference type="GeneID" id="8680843"/>
<keyword evidence="6" id="KW-1185">Reference proteome</keyword>
<proteinExistence type="inferred from homology"/>
<keyword evidence="2 3" id="KW-0687">Ribonucleoprotein</keyword>
<evidence type="ECO:0000256" key="3">
    <source>
        <dbReference type="HAMAP-Rule" id="MF_00788"/>
    </source>
</evidence>
<dbReference type="EMBL" id="AP011532">
    <property type="protein sequence ID" value="BAI60878.1"/>
    <property type="molecule type" value="Genomic_DNA"/>
</dbReference>
<reference evidence="5 6" key="2">
    <citation type="journal article" date="2008" name="Int. J. Syst. Evol. Microbiol.">
        <title>Methanocella paludicola gen. nov., sp. nov., a methane-producing archaeon, the first isolate of the lineage 'Rice Cluster I', and proposal of the new archaeal order Methanocellales ord. nov.</title>
        <authorList>
            <person name="Sakai S."/>
            <person name="Imachi H."/>
            <person name="Hanada S."/>
            <person name="Ohashi A."/>
            <person name="Harada H."/>
            <person name="Kamagata Y."/>
        </authorList>
    </citation>
    <scope>NUCLEOTIDE SEQUENCE [LARGE SCALE GENOMIC DNA]</scope>
    <source>
        <strain evidence="6">DSM 17711 / JCM 13418 / NBRC 101707 / SANAE</strain>
    </source>
</reference>
<dbReference type="GO" id="GO:1990904">
    <property type="term" value="C:ribonucleoprotein complex"/>
    <property type="evidence" value="ECO:0007669"/>
    <property type="project" value="UniProtKB-KW"/>
</dbReference>
<dbReference type="Proteomes" id="UP000001882">
    <property type="component" value="Chromosome"/>
</dbReference>
<dbReference type="PANTHER" id="PTHR39649">
    <property type="entry name" value="50S RIBOSOMAL PROTEIN L40E"/>
    <property type="match status" value="1"/>
</dbReference>
<dbReference type="STRING" id="304371.MCP_0806"/>
<dbReference type="InterPro" id="IPR023657">
    <property type="entry name" value="Ribosomal_eL40_arc"/>
</dbReference>
<dbReference type="Gene3D" id="4.10.1060.50">
    <property type="match status" value="1"/>
</dbReference>
<dbReference type="GO" id="GO:0003735">
    <property type="term" value="F:structural constituent of ribosome"/>
    <property type="evidence" value="ECO:0007669"/>
    <property type="project" value="InterPro"/>
</dbReference>
<dbReference type="InterPro" id="IPR011332">
    <property type="entry name" value="Ribosomal_zn-bd"/>
</dbReference>
<keyword evidence="1 3" id="KW-0689">Ribosomal protein</keyword>
<dbReference type="KEGG" id="mpd:MCP_0806"/>
<dbReference type="eggNOG" id="arCOG04049">
    <property type="taxonomic scope" value="Archaea"/>
</dbReference>
<dbReference type="PANTHER" id="PTHR39649:SF1">
    <property type="entry name" value="LARGE RIBOSOMAL SUBUNIT PROTEIN EL40"/>
    <property type="match status" value="1"/>
</dbReference>
<dbReference type="InterPro" id="IPR038587">
    <property type="entry name" value="Ribosomal_eL40_sf"/>
</dbReference>
<evidence type="ECO:0000256" key="1">
    <source>
        <dbReference type="ARBA" id="ARBA00022980"/>
    </source>
</evidence>
<dbReference type="FunCoup" id="D1YWQ6">
    <property type="interactions" value="63"/>
</dbReference>
<dbReference type="HAMAP" id="MF_00788">
    <property type="entry name" value="Ribosomal_eL40"/>
    <property type="match status" value="1"/>
</dbReference>
<dbReference type="AlphaFoldDB" id="D1YWQ6"/>
<name>D1YWQ6_METPS</name>
<dbReference type="GO" id="GO:0005840">
    <property type="term" value="C:ribosome"/>
    <property type="evidence" value="ECO:0007669"/>
    <property type="project" value="UniProtKB-KW"/>
</dbReference>
<dbReference type="RefSeq" id="WP_012899557.1">
    <property type="nucleotide sequence ID" value="NC_013665.1"/>
</dbReference>
<dbReference type="Pfam" id="PF01020">
    <property type="entry name" value="Ribosomal_L40e"/>
    <property type="match status" value="1"/>
</dbReference>
<gene>
    <name evidence="3 5" type="primary">rpl40e</name>
    <name evidence="5" type="ordered locus">MCP_0806</name>
</gene>
<evidence type="ECO:0000259" key="4">
    <source>
        <dbReference type="SMART" id="SM01377"/>
    </source>
</evidence>
<evidence type="ECO:0000313" key="5">
    <source>
        <dbReference type="EMBL" id="BAI60878.1"/>
    </source>
</evidence>
<reference evidence="6" key="3">
    <citation type="journal article" date="2011" name="PLoS ONE">
        <title>Genome sequence of a mesophilic hydrogenotrophic methanogen Methanocella paludicola, the first cultivated representative of the order Methanocellales.</title>
        <authorList>
            <person name="Sakai S."/>
            <person name="Takaki Y."/>
            <person name="Shimamura S."/>
            <person name="Sekine M."/>
            <person name="Tajima T."/>
            <person name="Kosugi H."/>
            <person name="Ichikawa N."/>
            <person name="Tasumi E."/>
            <person name="Hiraki A.T."/>
            <person name="Shimizu A."/>
            <person name="Kato Y."/>
            <person name="Nishiko R."/>
            <person name="Mori K."/>
            <person name="Fujita N."/>
            <person name="Imachi H."/>
            <person name="Takai K."/>
        </authorList>
    </citation>
    <scope>NUCLEOTIDE SEQUENCE [LARGE SCALE GENOMIC DNA]</scope>
    <source>
        <strain evidence="6">DSM 17711 / JCM 13418 / NBRC 101707 / SANAE</strain>
    </source>
</reference>
<comment type="similarity">
    <text evidence="3">Belongs to the eukaryotic ribosomal protein eL40 family.</text>
</comment>
<feature type="domain" description="Large ribosomal subunit protein eL40" evidence="4">
    <location>
        <begin position="1"/>
        <end position="46"/>
    </location>
</feature>
<reference evidence="5 6" key="1">
    <citation type="journal article" date="2007" name="Appl. Environ. Microbiol.">
        <title>Isolation of key methanogens for global methane emission from rice paddy fields: a novel isolate affiliated with the clone cluster rice cluster I.</title>
        <authorList>
            <person name="Sakai S."/>
            <person name="Imachi H."/>
            <person name="Sekiguchi Y."/>
            <person name="Ohashi A."/>
            <person name="Harada H."/>
            <person name="Kamagata Y."/>
        </authorList>
    </citation>
    <scope>NUCLEOTIDE SEQUENCE [LARGE SCALE GENOMIC DNA]</scope>
    <source>
        <strain evidence="6">DSM 17711 / JCM 13418 / NBRC 101707 / SANAE</strain>
    </source>
</reference>
<dbReference type="SMART" id="SM01377">
    <property type="entry name" value="Ribosomal_L40e"/>
    <property type="match status" value="1"/>
</dbReference>
<sequence length="48" mass="5550">MARFPEAEARKLNVQICRKCNARNALRATRCRKCGYTGLRPKKKELKA</sequence>
<dbReference type="SUPFAM" id="SSF57829">
    <property type="entry name" value="Zn-binding ribosomal proteins"/>
    <property type="match status" value="1"/>
</dbReference>
<accession>D1YWQ6</accession>
<evidence type="ECO:0000313" key="6">
    <source>
        <dbReference type="Proteomes" id="UP000001882"/>
    </source>
</evidence>
<dbReference type="GO" id="GO:0006412">
    <property type="term" value="P:translation"/>
    <property type="evidence" value="ECO:0007669"/>
    <property type="project" value="UniProtKB-UniRule"/>
</dbReference>
<organism evidence="5 6">
    <name type="scientific">Methanocella paludicola (strain DSM 17711 / JCM 13418 / NBRC 101707 / SANAE)</name>
    <dbReference type="NCBI Taxonomy" id="304371"/>
    <lineage>
        <taxon>Archaea</taxon>
        <taxon>Methanobacteriati</taxon>
        <taxon>Methanobacteriota</taxon>
        <taxon>Stenosarchaea group</taxon>
        <taxon>Methanomicrobia</taxon>
        <taxon>Methanocellales</taxon>
        <taxon>Methanocellaceae</taxon>
        <taxon>Methanocella</taxon>
    </lineage>
</organism>
<dbReference type="InParanoid" id="D1YWQ6"/>
<dbReference type="OrthoDB" id="45138at2157"/>
<dbReference type="NCBIfam" id="NF003161">
    <property type="entry name" value="PRK04136.1"/>
    <property type="match status" value="1"/>
</dbReference>
<dbReference type="InterPro" id="IPR001975">
    <property type="entry name" value="Ribosomal_eL40_dom"/>
</dbReference>